<name>A0A7T7KJZ4_9HYPH</name>
<reference evidence="1 2" key="1">
    <citation type="submission" date="2020-12" db="EMBL/GenBank/DDBJ databases">
        <authorList>
            <person name="Zheng R.K."/>
            <person name="Sun C.M."/>
        </authorList>
    </citation>
    <scope>NUCLEOTIDE SEQUENCE [LARGE SCALE GENOMIC DNA]</scope>
    <source>
        <strain evidence="1 2">ZRK001</strain>
    </source>
</reference>
<protein>
    <recommendedName>
        <fullName evidence="3">Tetratricopeptide repeat protein</fullName>
    </recommendedName>
</protein>
<dbReference type="EMBL" id="CP066786">
    <property type="protein sequence ID" value="QQM29091.1"/>
    <property type="molecule type" value="Genomic_DNA"/>
</dbReference>
<dbReference type="Proteomes" id="UP000596083">
    <property type="component" value="Chromosome"/>
</dbReference>
<dbReference type="KEGG" id="mlut:JET14_12160"/>
<evidence type="ECO:0000313" key="1">
    <source>
        <dbReference type="EMBL" id="QQM29091.1"/>
    </source>
</evidence>
<dbReference type="SUPFAM" id="SSF48452">
    <property type="entry name" value="TPR-like"/>
    <property type="match status" value="1"/>
</dbReference>
<gene>
    <name evidence="1" type="ORF">JET14_12160</name>
</gene>
<accession>A0A7T7KJZ4</accession>
<organism evidence="1 2">
    <name type="scientific">Martelella lutilitoris</name>
    <dbReference type="NCBI Taxonomy" id="2583532"/>
    <lineage>
        <taxon>Bacteria</taxon>
        <taxon>Pseudomonadati</taxon>
        <taxon>Pseudomonadota</taxon>
        <taxon>Alphaproteobacteria</taxon>
        <taxon>Hyphomicrobiales</taxon>
        <taxon>Aurantimonadaceae</taxon>
        <taxon>Martelella</taxon>
    </lineage>
</organism>
<evidence type="ECO:0000313" key="2">
    <source>
        <dbReference type="Proteomes" id="UP000596083"/>
    </source>
</evidence>
<evidence type="ECO:0008006" key="3">
    <source>
        <dbReference type="Google" id="ProtNLM"/>
    </source>
</evidence>
<dbReference type="RefSeq" id="WP_200333828.1">
    <property type="nucleotide sequence ID" value="NZ_CP066786.1"/>
</dbReference>
<dbReference type="AlphaFoldDB" id="A0A7T7KJZ4"/>
<sequence length="176" mass="18839">MEEAIAVYGRNPGNPIERASLAYYLALAHVNAGNASAALNTTQAAFAYRPELVSRYPEFYWIEGWAKARLGLIAQAVASYSAGIGLAEAYNEAEPGRFAPETLAALRVQEAYLSARSSTVPSAALTTGVFDALADMPDNDSGAKALRRSILAMIDDPEHSSWSQPGVWAPFVTVGW</sequence>
<dbReference type="InterPro" id="IPR011990">
    <property type="entry name" value="TPR-like_helical_dom_sf"/>
</dbReference>
<proteinExistence type="predicted"/>